<proteinExistence type="predicted"/>
<name>Q5H3K8_XANOR</name>
<dbReference type="Proteomes" id="UP000006735">
    <property type="component" value="Chromosome"/>
</dbReference>
<dbReference type="STRING" id="291331.XOO1209"/>
<organism evidence="1 2">
    <name type="scientific">Xanthomonas oryzae pv. oryzae (strain KACC10331 / KXO85)</name>
    <dbReference type="NCBI Taxonomy" id="291331"/>
    <lineage>
        <taxon>Bacteria</taxon>
        <taxon>Pseudomonadati</taxon>
        <taxon>Pseudomonadota</taxon>
        <taxon>Gammaproteobacteria</taxon>
        <taxon>Lysobacterales</taxon>
        <taxon>Lysobacteraceae</taxon>
        <taxon>Xanthomonas</taxon>
    </lineage>
</organism>
<protein>
    <submittedName>
        <fullName evidence="1">Uncharacterized protein</fullName>
    </submittedName>
</protein>
<reference evidence="1 2" key="1">
    <citation type="journal article" date="2005" name="Nucleic Acids Res.">
        <title>The genome sequence of Xanthomonas oryzae pathovar oryzae KACC10331, the bacterial blight pathogen of rice.</title>
        <authorList>
            <person name="Lee B.M."/>
            <person name="Park Y.J."/>
            <person name="Park D.S."/>
            <person name="Kang H.W."/>
            <person name="Kim J.G."/>
            <person name="Song E.S."/>
            <person name="Park I.C."/>
            <person name="Yoon U.H."/>
            <person name="Hahn J.H."/>
            <person name="Koo B.S."/>
            <person name="Lee G.B."/>
            <person name="Kim H."/>
            <person name="Park H.S."/>
            <person name="Yoon K.O."/>
            <person name="Kim J.H."/>
            <person name="Jung C.H."/>
            <person name="Koh N.H."/>
            <person name="Seo J.S."/>
            <person name="Go S.J."/>
        </authorList>
    </citation>
    <scope>NUCLEOTIDE SEQUENCE [LARGE SCALE GENOMIC DNA]</scope>
    <source>
        <strain evidence="2">KACC10331 / KXO85</strain>
    </source>
</reference>
<dbReference type="HOGENOM" id="CLU_128789_0_0_6"/>
<dbReference type="KEGG" id="xoo:XOO1209"/>
<accession>Q5H3K8</accession>
<dbReference type="EMBL" id="AE013598">
    <property type="protein sequence ID" value="AAW74463.1"/>
    <property type="molecule type" value="Genomic_DNA"/>
</dbReference>
<evidence type="ECO:0000313" key="2">
    <source>
        <dbReference type="Proteomes" id="UP000006735"/>
    </source>
</evidence>
<dbReference type="AlphaFoldDB" id="Q5H3K8"/>
<sequence>MSHLGLFMDGLPLLRFASTFANVKSVGHTRRRRMAKRWGVAVLLHAMGLVSRHAMAVLLDMGKPFKPQARQVRTDLAKGEKYSEISQDARGKVSAALDRIEAVFETWPDIHALPPEQLAVVRNDQELVTRIMTKAREDSRLISRGRRALGLQMTTKQDMTAA</sequence>
<evidence type="ECO:0000313" key="1">
    <source>
        <dbReference type="EMBL" id="AAW74463.1"/>
    </source>
</evidence>
<keyword evidence="2" id="KW-1185">Reference proteome</keyword>
<gene>
    <name evidence="1" type="ordered locus">XOO1209</name>
</gene>